<dbReference type="EMBL" id="CP038439">
    <property type="protein sequence ID" value="QBX35156.1"/>
    <property type="molecule type" value="Genomic_DNA"/>
</dbReference>
<dbReference type="AlphaFoldDB" id="A0A4P7HLU6"/>
<feature type="compositionally biased region" description="Basic and acidic residues" evidence="1">
    <location>
        <begin position="30"/>
        <end position="45"/>
    </location>
</feature>
<feature type="region of interest" description="Disordered" evidence="1">
    <location>
        <begin position="22"/>
        <end position="58"/>
    </location>
</feature>
<evidence type="ECO:0000313" key="3">
    <source>
        <dbReference type="Proteomes" id="UP000296374"/>
    </source>
</evidence>
<name>A0A4P7HLU6_9RHOB</name>
<evidence type="ECO:0000313" key="2">
    <source>
        <dbReference type="EMBL" id="QBX35156.1"/>
    </source>
</evidence>
<proteinExistence type="predicted"/>
<dbReference type="Proteomes" id="UP000296374">
    <property type="component" value="Chromosome"/>
</dbReference>
<gene>
    <name evidence="2" type="ORF">E4191_10960</name>
</gene>
<reference evidence="3" key="1">
    <citation type="submission" date="2019-03" db="EMBL/GenBank/DDBJ databases">
        <authorList>
            <person name="Li J."/>
        </authorList>
    </citation>
    <scope>NUCLEOTIDE SEQUENCE [LARGE SCALE GENOMIC DNA]</scope>
    <source>
        <strain evidence="3">2251</strain>
    </source>
</reference>
<sequence>MRGELADALALVIEKHLPSSARELGWSDMGTERDPLSSDRARTDAENTPPPEAEDNGGNAAFFRTQVHVATGGETGTTITRHSQTHARLLLLASYQGEGWFDASFDAEPLERLARALNEAQKALNDLSPSAEMRVSWPLLVTAILKSGGAAASSGRATDNIQLLHGSTKRTFDDVRRRPRPGKGRNWRAAAVADACRTVWAIEKWAESEGKSPAAITMGSEETAGDSGATWNRYLETAAPLFEKNHVPGPFGRFLEDIVKSLGIFGKNGRPVSAAHALRACSQARTQLSRK</sequence>
<protein>
    <submittedName>
        <fullName evidence="2">Uncharacterized protein</fullName>
    </submittedName>
</protein>
<dbReference type="KEGG" id="plia:E4191_10960"/>
<accession>A0A4P7HLU6</accession>
<dbReference type="RefSeq" id="WP_135313439.1">
    <property type="nucleotide sequence ID" value="NZ_CP038439.1"/>
</dbReference>
<evidence type="ECO:0000256" key="1">
    <source>
        <dbReference type="SAM" id="MobiDB-lite"/>
    </source>
</evidence>
<organism evidence="2 3">
    <name type="scientific">Paracoccus liaowanqingii</name>
    <dbReference type="NCBI Taxonomy" id="2560053"/>
    <lineage>
        <taxon>Bacteria</taxon>
        <taxon>Pseudomonadati</taxon>
        <taxon>Pseudomonadota</taxon>
        <taxon>Alphaproteobacteria</taxon>
        <taxon>Rhodobacterales</taxon>
        <taxon>Paracoccaceae</taxon>
        <taxon>Paracoccus</taxon>
    </lineage>
</organism>